<feature type="domain" description="Histidine kinase/HSP90-like ATPase" evidence="2">
    <location>
        <begin position="48"/>
        <end position="120"/>
    </location>
</feature>
<evidence type="ECO:0000259" key="2">
    <source>
        <dbReference type="Pfam" id="PF02518"/>
    </source>
</evidence>
<evidence type="ECO:0000313" key="4">
    <source>
        <dbReference type="Proteomes" id="UP000476310"/>
    </source>
</evidence>
<sequence>MIVTTTARPSGHPGYTETLPCTAPSAATARRLVRTALAVWGIEHCADAATLIVSELVANAVDHTDCRVIRVTVTRPAPDVVRIAVVDKCRILPVPRLAGANEERGRGLAVVEECAWRWGADRLPWGKRVWGELRCEIDG</sequence>
<dbReference type="Pfam" id="PF02518">
    <property type="entry name" value="HATPase_c"/>
    <property type="match status" value="1"/>
</dbReference>
<dbReference type="GO" id="GO:0004674">
    <property type="term" value="F:protein serine/threonine kinase activity"/>
    <property type="evidence" value="ECO:0007669"/>
    <property type="project" value="UniProtKB-KW"/>
</dbReference>
<reference evidence="3" key="1">
    <citation type="submission" date="2020-02" db="EMBL/GenBank/DDBJ databases">
        <title>A new Streptomyces sp. for controlling soil-borne diseases.</title>
        <authorList>
            <person name="Li X."/>
            <person name="Tian Y."/>
            <person name="Gao K."/>
        </authorList>
    </citation>
    <scope>NUCLEOTIDE SEQUENCE [LARGE SCALE GENOMIC DNA]</scope>
    <source>
        <strain evidence="3">0250</strain>
    </source>
</reference>
<protein>
    <submittedName>
        <fullName evidence="3">ATP-binding protein</fullName>
    </submittedName>
</protein>
<dbReference type="Gene3D" id="3.30.565.10">
    <property type="entry name" value="Histidine kinase-like ATPase, C-terminal domain"/>
    <property type="match status" value="1"/>
</dbReference>
<dbReference type="GO" id="GO:0005524">
    <property type="term" value="F:ATP binding"/>
    <property type="evidence" value="ECO:0007669"/>
    <property type="project" value="UniProtKB-KW"/>
</dbReference>
<name>A0A6G4ARN0_9ACTN</name>
<dbReference type="PANTHER" id="PTHR35526:SF3">
    <property type="entry name" value="ANTI-SIGMA-F FACTOR RSBW"/>
    <property type="match status" value="1"/>
</dbReference>
<dbReference type="CDD" id="cd16936">
    <property type="entry name" value="HATPase_RsbW-like"/>
    <property type="match status" value="1"/>
</dbReference>
<keyword evidence="1" id="KW-0723">Serine/threonine-protein kinase</keyword>
<comment type="caution">
    <text evidence="3">The sequence shown here is derived from an EMBL/GenBank/DDBJ whole genome shotgun (WGS) entry which is preliminary data.</text>
</comment>
<dbReference type="InterPro" id="IPR050267">
    <property type="entry name" value="Anti-sigma-factor_SerPK"/>
</dbReference>
<accession>A0A6G4ARN0</accession>
<evidence type="ECO:0000256" key="1">
    <source>
        <dbReference type="ARBA" id="ARBA00022527"/>
    </source>
</evidence>
<keyword evidence="3" id="KW-0547">Nucleotide-binding</keyword>
<gene>
    <name evidence="3" type="ORF">G4H13_37480</name>
</gene>
<dbReference type="InterPro" id="IPR036890">
    <property type="entry name" value="HATPase_C_sf"/>
</dbReference>
<dbReference type="PANTHER" id="PTHR35526">
    <property type="entry name" value="ANTI-SIGMA-F FACTOR RSBW-RELATED"/>
    <property type="match status" value="1"/>
</dbReference>
<evidence type="ECO:0000313" key="3">
    <source>
        <dbReference type="EMBL" id="NEW75898.1"/>
    </source>
</evidence>
<dbReference type="RefSeq" id="WP_164434537.1">
    <property type="nucleotide sequence ID" value="NZ_JAAIKT010000069.1"/>
</dbReference>
<dbReference type="EMBL" id="JAAIKT010000069">
    <property type="protein sequence ID" value="NEW75898.1"/>
    <property type="molecule type" value="Genomic_DNA"/>
</dbReference>
<dbReference type="Proteomes" id="UP000476310">
    <property type="component" value="Unassembled WGS sequence"/>
</dbReference>
<dbReference type="SUPFAM" id="SSF55874">
    <property type="entry name" value="ATPase domain of HSP90 chaperone/DNA topoisomerase II/histidine kinase"/>
    <property type="match status" value="1"/>
</dbReference>
<dbReference type="InterPro" id="IPR003594">
    <property type="entry name" value="HATPase_dom"/>
</dbReference>
<keyword evidence="3" id="KW-0067">ATP-binding</keyword>
<organism evidence="3 4">
    <name type="scientific">Streptomyces rhizosphaericus</name>
    <dbReference type="NCBI Taxonomy" id="114699"/>
    <lineage>
        <taxon>Bacteria</taxon>
        <taxon>Bacillati</taxon>
        <taxon>Actinomycetota</taxon>
        <taxon>Actinomycetes</taxon>
        <taxon>Kitasatosporales</taxon>
        <taxon>Streptomycetaceae</taxon>
        <taxon>Streptomyces</taxon>
        <taxon>Streptomyces violaceusniger group</taxon>
    </lineage>
</organism>
<dbReference type="AlphaFoldDB" id="A0A6G4ARN0"/>
<keyword evidence="1" id="KW-0808">Transferase</keyword>
<keyword evidence="1" id="KW-0418">Kinase</keyword>
<proteinExistence type="predicted"/>
<keyword evidence="4" id="KW-1185">Reference proteome</keyword>